<proteinExistence type="predicted"/>
<gene>
    <name evidence="1" type="ORF">FA95DRAFT_1492603</name>
</gene>
<accession>A0ACB8RT35</accession>
<protein>
    <submittedName>
        <fullName evidence="1">D-lactaldehyde dehydrogenase</fullName>
    </submittedName>
</protein>
<reference evidence="1" key="2">
    <citation type="journal article" date="2022" name="New Phytol.">
        <title>Evolutionary transition to the ectomycorrhizal habit in the genomes of a hyperdiverse lineage of mushroom-forming fungi.</title>
        <authorList>
            <person name="Looney B."/>
            <person name="Miyauchi S."/>
            <person name="Morin E."/>
            <person name="Drula E."/>
            <person name="Courty P.E."/>
            <person name="Kohler A."/>
            <person name="Kuo A."/>
            <person name="LaButti K."/>
            <person name="Pangilinan J."/>
            <person name="Lipzen A."/>
            <person name="Riley R."/>
            <person name="Andreopoulos W."/>
            <person name="He G."/>
            <person name="Johnson J."/>
            <person name="Nolan M."/>
            <person name="Tritt A."/>
            <person name="Barry K.W."/>
            <person name="Grigoriev I.V."/>
            <person name="Nagy L.G."/>
            <person name="Hibbett D."/>
            <person name="Henrissat B."/>
            <person name="Matheny P.B."/>
            <person name="Labbe J."/>
            <person name="Martin F.M."/>
        </authorList>
    </citation>
    <scope>NUCLEOTIDE SEQUENCE</scope>
    <source>
        <strain evidence="1">FP105234-sp</strain>
    </source>
</reference>
<keyword evidence="2" id="KW-1185">Reference proteome</keyword>
<sequence>MVAITSGKVLVTGASGYIGAWVVKYLVEHNFSVLVATRNDEQAAFIENRFPEYKGKVSHINVPDIEAENAYDEAVKDVDAIIHCASPVVFTFEDPSEIINPAIAGATGILKSAHKYGSKVKRVLLTSSGVAIHNLDYANAKAGTTFDEACASWNTVALDAKLDKDSSPWLVYNAAKTRAEKAAWDFVSAARPSFDLVTILPTFNWGPFVHKVGALPVFLSTPGVLLSTFPVGDTSGATVGDWVDVRDTAELHVLALETPALGGERLATTNGLFAWQDIYDVLNAAGYDAPGKATKGAGAGKVNAPTLKAKTHKFLPGFKYRSFEESVTDMAAALKEAGLLQ</sequence>
<organism evidence="1 2">
    <name type="scientific">Auriscalpium vulgare</name>
    <dbReference type="NCBI Taxonomy" id="40419"/>
    <lineage>
        <taxon>Eukaryota</taxon>
        <taxon>Fungi</taxon>
        <taxon>Dikarya</taxon>
        <taxon>Basidiomycota</taxon>
        <taxon>Agaricomycotina</taxon>
        <taxon>Agaricomycetes</taxon>
        <taxon>Russulales</taxon>
        <taxon>Auriscalpiaceae</taxon>
        <taxon>Auriscalpium</taxon>
    </lineage>
</organism>
<evidence type="ECO:0000313" key="1">
    <source>
        <dbReference type="EMBL" id="KAI0047321.1"/>
    </source>
</evidence>
<dbReference type="EMBL" id="MU275906">
    <property type="protein sequence ID" value="KAI0047321.1"/>
    <property type="molecule type" value="Genomic_DNA"/>
</dbReference>
<evidence type="ECO:0000313" key="2">
    <source>
        <dbReference type="Proteomes" id="UP000814033"/>
    </source>
</evidence>
<comment type="caution">
    <text evidence="1">The sequence shown here is derived from an EMBL/GenBank/DDBJ whole genome shotgun (WGS) entry which is preliminary data.</text>
</comment>
<reference evidence="1" key="1">
    <citation type="submission" date="2021-02" db="EMBL/GenBank/DDBJ databases">
        <authorList>
            <consortium name="DOE Joint Genome Institute"/>
            <person name="Ahrendt S."/>
            <person name="Looney B.P."/>
            <person name="Miyauchi S."/>
            <person name="Morin E."/>
            <person name="Drula E."/>
            <person name="Courty P.E."/>
            <person name="Chicoki N."/>
            <person name="Fauchery L."/>
            <person name="Kohler A."/>
            <person name="Kuo A."/>
            <person name="Labutti K."/>
            <person name="Pangilinan J."/>
            <person name="Lipzen A."/>
            <person name="Riley R."/>
            <person name="Andreopoulos W."/>
            <person name="He G."/>
            <person name="Johnson J."/>
            <person name="Barry K.W."/>
            <person name="Grigoriev I.V."/>
            <person name="Nagy L."/>
            <person name="Hibbett D."/>
            <person name="Henrissat B."/>
            <person name="Matheny P.B."/>
            <person name="Labbe J."/>
            <person name="Martin F."/>
        </authorList>
    </citation>
    <scope>NUCLEOTIDE SEQUENCE</scope>
    <source>
        <strain evidence="1">FP105234-sp</strain>
    </source>
</reference>
<dbReference type="Proteomes" id="UP000814033">
    <property type="component" value="Unassembled WGS sequence"/>
</dbReference>
<name>A0ACB8RT35_9AGAM</name>